<dbReference type="InterPro" id="IPR002931">
    <property type="entry name" value="Transglutaminase-like"/>
</dbReference>
<dbReference type="Proteomes" id="UP001324427">
    <property type="component" value="Unassembled WGS sequence"/>
</dbReference>
<dbReference type="InterPro" id="IPR052557">
    <property type="entry name" value="CAP/Cytokinesis_protein"/>
</dbReference>
<reference evidence="3 4" key="1">
    <citation type="submission" date="2021-11" db="EMBL/GenBank/DDBJ databases">
        <title>Black yeast isolated from Biological Soil Crust.</title>
        <authorList>
            <person name="Kurbessoian T."/>
        </authorList>
    </citation>
    <scope>NUCLEOTIDE SEQUENCE [LARGE SCALE GENOMIC DNA]</scope>
    <source>
        <strain evidence="3 4">CCFEE 5522</strain>
    </source>
</reference>
<evidence type="ECO:0000313" key="3">
    <source>
        <dbReference type="EMBL" id="KAK4541022.1"/>
    </source>
</evidence>
<dbReference type="EMBL" id="JAVFHQ010000058">
    <property type="protein sequence ID" value="KAK4541022.1"/>
    <property type="molecule type" value="Genomic_DNA"/>
</dbReference>
<gene>
    <name evidence="3" type="ORF">LTR36_008391</name>
</gene>
<proteinExistence type="predicted"/>
<dbReference type="Pfam" id="PF01841">
    <property type="entry name" value="Transglut_core"/>
    <property type="match status" value="1"/>
</dbReference>
<evidence type="ECO:0000313" key="4">
    <source>
        <dbReference type="Proteomes" id="UP001324427"/>
    </source>
</evidence>
<protein>
    <recommendedName>
        <fullName evidence="2">Transglutaminase-like domain-containing protein</fullName>
    </recommendedName>
</protein>
<evidence type="ECO:0000256" key="1">
    <source>
        <dbReference type="SAM" id="MobiDB-lite"/>
    </source>
</evidence>
<sequence>MAEEPGQMSVKERIAQLKLNQVGRLPELSPPAYEQVTNGTTWAKKRPPPPPPPTRPDVPARPSAHSRAQTANVPTTQDHVSNGYGIGNQPERDSPVANANGMNGISRPALPPRTGSQASQGQGPTLPPRTPSGPSPGLPPRRTSETPSQSDYRLGRRGSNESVSSIATARSSVSGMSMATSVTSQSDRSVKAPAYDPSSLPQLPPKRTTEEKQAYYNTGTKPGSSAGRRPLKSTYSSPNIAEKQVATTPPPSRRPSAQPPPALPSRTQSIQEQPLRIEPATRPVPAEPPRPKRSPLEMGMNSGMRPNLPSARPGSVPQTNGPAPPIPTASRPDLAALQSSKPKPNGGGVVAVATAPTGSCLHCRDFSGPDNHAARFPRESLPRHDIGWLANQLTAPFQSETDMARAIFTWLHHNVAYDTVAFFNHNVRPSTPQKTLETGLAVCEGYAGLFAALAMKAGLEAYVVSGHGKGYGYSKRRPGDPIPTYEAGHAWNAVKIDGGQWKLIDACWGAGTVNGASQPYSKRFAPERFTQSNEDFGMDHFPGDKNRQFRGDGRAVDWESYILGAKNGCAADFYAGYISEEGLSAKTFTPVSNPITLSQQGPTVRFSFQKICPHWDPVQCGKGLYYLYVLHLDGLDGTDQNNVPFESNGDVWWCDIPLQDLGRAGQKAQIYTVTSFDGRDGRGLTIQEYRHGKGRCGMGFGGVCKWEVA</sequence>
<dbReference type="SUPFAM" id="SSF54001">
    <property type="entry name" value="Cysteine proteinases"/>
    <property type="match status" value="1"/>
</dbReference>
<dbReference type="PANTHER" id="PTHR46333">
    <property type="entry name" value="CYTOKINESIS PROTEIN 3"/>
    <property type="match status" value="1"/>
</dbReference>
<keyword evidence="4" id="KW-1185">Reference proteome</keyword>
<dbReference type="InterPro" id="IPR038765">
    <property type="entry name" value="Papain-like_cys_pep_sf"/>
</dbReference>
<dbReference type="SMART" id="SM00460">
    <property type="entry name" value="TGc"/>
    <property type="match status" value="1"/>
</dbReference>
<evidence type="ECO:0000259" key="2">
    <source>
        <dbReference type="SMART" id="SM00460"/>
    </source>
</evidence>
<accession>A0AAV9J8E0</accession>
<feature type="region of interest" description="Disordered" evidence="1">
    <location>
        <begin position="21"/>
        <end position="346"/>
    </location>
</feature>
<comment type="caution">
    <text evidence="3">The sequence shown here is derived from an EMBL/GenBank/DDBJ whole genome shotgun (WGS) entry which is preliminary data.</text>
</comment>
<feature type="compositionally biased region" description="Polar residues" evidence="1">
    <location>
        <begin position="66"/>
        <end position="80"/>
    </location>
</feature>
<dbReference type="GO" id="GO:0005737">
    <property type="term" value="C:cytoplasm"/>
    <property type="evidence" value="ECO:0007669"/>
    <property type="project" value="TreeGrafter"/>
</dbReference>
<dbReference type="AlphaFoldDB" id="A0AAV9J8E0"/>
<organism evidence="3 4">
    <name type="scientific">Oleoguttula mirabilis</name>
    <dbReference type="NCBI Taxonomy" id="1507867"/>
    <lineage>
        <taxon>Eukaryota</taxon>
        <taxon>Fungi</taxon>
        <taxon>Dikarya</taxon>
        <taxon>Ascomycota</taxon>
        <taxon>Pezizomycotina</taxon>
        <taxon>Dothideomycetes</taxon>
        <taxon>Dothideomycetidae</taxon>
        <taxon>Mycosphaerellales</taxon>
        <taxon>Teratosphaeriaceae</taxon>
        <taxon>Oleoguttula</taxon>
    </lineage>
</organism>
<name>A0AAV9J8E0_9PEZI</name>
<dbReference type="Gene3D" id="3.10.620.30">
    <property type="match status" value="1"/>
</dbReference>
<feature type="compositionally biased region" description="Pro residues" evidence="1">
    <location>
        <begin position="125"/>
        <end position="139"/>
    </location>
</feature>
<feature type="compositionally biased region" description="Polar residues" evidence="1">
    <location>
        <begin position="160"/>
        <end position="187"/>
    </location>
</feature>
<dbReference type="PANTHER" id="PTHR46333:SF5">
    <property type="entry name" value="TRANSGLUTAMINASE-LIKE DOMAIN-CONTAINING PROTEIN"/>
    <property type="match status" value="1"/>
</dbReference>
<feature type="compositionally biased region" description="Pro residues" evidence="1">
    <location>
        <begin position="248"/>
        <end position="263"/>
    </location>
</feature>
<feature type="domain" description="Transglutaminase-like" evidence="2">
    <location>
        <begin position="435"/>
        <end position="508"/>
    </location>
</feature>